<evidence type="ECO:0000313" key="2">
    <source>
        <dbReference type="EMBL" id="GJE92576.1"/>
    </source>
</evidence>
<dbReference type="Proteomes" id="UP000703269">
    <property type="component" value="Unassembled WGS sequence"/>
</dbReference>
<organism evidence="2 3">
    <name type="scientific">Phanerochaete sordida</name>
    <dbReference type="NCBI Taxonomy" id="48140"/>
    <lineage>
        <taxon>Eukaryota</taxon>
        <taxon>Fungi</taxon>
        <taxon>Dikarya</taxon>
        <taxon>Basidiomycota</taxon>
        <taxon>Agaricomycotina</taxon>
        <taxon>Agaricomycetes</taxon>
        <taxon>Polyporales</taxon>
        <taxon>Phanerochaetaceae</taxon>
        <taxon>Phanerochaete</taxon>
    </lineage>
</organism>
<dbReference type="AlphaFoldDB" id="A0A9P3LEI9"/>
<dbReference type="OrthoDB" id="5427664at2759"/>
<comment type="caution">
    <text evidence="2">The sequence shown here is derived from an EMBL/GenBank/DDBJ whole genome shotgun (WGS) entry which is preliminary data.</text>
</comment>
<keyword evidence="3" id="KW-1185">Reference proteome</keyword>
<reference evidence="2 3" key="1">
    <citation type="submission" date="2021-08" db="EMBL/GenBank/DDBJ databases">
        <title>Draft Genome Sequence of Phanerochaete sordida strain YK-624.</title>
        <authorList>
            <person name="Mori T."/>
            <person name="Dohra H."/>
            <person name="Suzuki T."/>
            <person name="Kawagishi H."/>
            <person name="Hirai H."/>
        </authorList>
    </citation>
    <scope>NUCLEOTIDE SEQUENCE [LARGE SCALE GENOMIC DNA]</scope>
    <source>
        <strain evidence="2 3">YK-624</strain>
    </source>
</reference>
<feature type="transmembrane region" description="Helical" evidence="1">
    <location>
        <begin position="36"/>
        <end position="53"/>
    </location>
</feature>
<keyword evidence="1" id="KW-1133">Transmembrane helix</keyword>
<name>A0A9P3LEI9_9APHY</name>
<keyword evidence="1" id="KW-0472">Membrane</keyword>
<sequence length="430" mass="47746">MSAADFPSLAQSSTKIGASLVTALLVIFSPTDSVPTAWAGTLLTATLVIAAIVSKANGNLTLHHATLVLNFATLSCISTLAVAPILPIWRLSPGQYFEQERERHALLLPEAENSFHDRKQELFESAFSSNIIKDQVKQAQRRGRLVLSLAILIQVVLQWTWGIYLFVSWNYSQPECNGDTILLIFMMPIKTRTIDSVDRNKHRFFIWPVWLLFCLSITFTLVVILTLSNSYRSLSASFNESRAEDVDTAKTSATPAYITWQRIVCECIPSREDRRGLFAFCCNVISLVLWCMFVAASEIQMRDNCVFYGENSFGGLGQITAAGVSVVPLWSLCMALYKYPALRAKQKRHLAHIARLTSSSEDHLPRTGEVAGLSAVSNRMAAARKSRHRPLPSDASATSTIEVHEMQPMRARLHAHDGYAYSQVSASDVS</sequence>
<keyword evidence="1" id="KW-0812">Transmembrane</keyword>
<dbReference type="EMBL" id="BPQB01000027">
    <property type="protein sequence ID" value="GJE92576.1"/>
    <property type="molecule type" value="Genomic_DNA"/>
</dbReference>
<evidence type="ECO:0000313" key="3">
    <source>
        <dbReference type="Proteomes" id="UP000703269"/>
    </source>
</evidence>
<feature type="transmembrane region" description="Helical" evidence="1">
    <location>
        <begin position="205"/>
        <end position="227"/>
    </location>
</feature>
<feature type="transmembrane region" description="Helical" evidence="1">
    <location>
        <begin position="316"/>
        <end position="337"/>
    </location>
</feature>
<proteinExistence type="predicted"/>
<gene>
    <name evidence="2" type="ORF">PsYK624_087310</name>
</gene>
<evidence type="ECO:0000256" key="1">
    <source>
        <dbReference type="SAM" id="Phobius"/>
    </source>
</evidence>
<feature type="transmembrane region" description="Helical" evidence="1">
    <location>
        <begin position="145"/>
        <end position="167"/>
    </location>
</feature>
<protein>
    <submittedName>
        <fullName evidence="2">Uncharacterized protein</fullName>
    </submittedName>
</protein>
<feature type="transmembrane region" description="Helical" evidence="1">
    <location>
        <begin position="277"/>
        <end position="296"/>
    </location>
</feature>
<accession>A0A9P3LEI9</accession>